<dbReference type="PANTHER" id="PTHR43048:SF3">
    <property type="entry name" value="METHYLMALONYL-COA EPIMERASE, MITOCHONDRIAL"/>
    <property type="match status" value="1"/>
</dbReference>
<name>A0A9D2I8E3_9FIRM</name>
<dbReference type="GO" id="GO:0004493">
    <property type="term" value="F:methylmalonyl-CoA epimerase activity"/>
    <property type="evidence" value="ECO:0007669"/>
    <property type="project" value="TreeGrafter"/>
</dbReference>
<dbReference type="Proteomes" id="UP000886858">
    <property type="component" value="Unassembled WGS sequence"/>
</dbReference>
<evidence type="ECO:0000256" key="1">
    <source>
        <dbReference type="ARBA" id="ARBA00022723"/>
    </source>
</evidence>
<dbReference type="InterPro" id="IPR037523">
    <property type="entry name" value="VOC_core"/>
</dbReference>
<dbReference type="EMBL" id="DWYY01000157">
    <property type="protein sequence ID" value="HJA94157.1"/>
    <property type="molecule type" value="Genomic_DNA"/>
</dbReference>
<keyword evidence="1" id="KW-0479">Metal-binding</keyword>
<accession>A0A9D2I8E3</accession>
<gene>
    <name evidence="3" type="ORF">H9717_13785</name>
</gene>
<dbReference type="GO" id="GO:0046872">
    <property type="term" value="F:metal ion binding"/>
    <property type="evidence" value="ECO:0007669"/>
    <property type="project" value="UniProtKB-KW"/>
</dbReference>
<dbReference type="PANTHER" id="PTHR43048">
    <property type="entry name" value="METHYLMALONYL-COA EPIMERASE"/>
    <property type="match status" value="1"/>
</dbReference>
<reference evidence="3" key="2">
    <citation type="submission" date="2021-04" db="EMBL/GenBank/DDBJ databases">
        <authorList>
            <person name="Gilroy R."/>
        </authorList>
    </citation>
    <scope>NUCLEOTIDE SEQUENCE</scope>
    <source>
        <strain evidence="3">CHK179-7159</strain>
    </source>
</reference>
<dbReference type="GO" id="GO:0046491">
    <property type="term" value="P:L-methylmalonyl-CoA metabolic process"/>
    <property type="evidence" value="ECO:0007669"/>
    <property type="project" value="TreeGrafter"/>
</dbReference>
<dbReference type="InterPro" id="IPR004360">
    <property type="entry name" value="Glyas_Fos-R_dOase_dom"/>
</dbReference>
<dbReference type="InterPro" id="IPR051785">
    <property type="entry name" value="MMCE/EMCE_epimerase"/>
</dbReference>
<reference evidence="3" key="1">
    <citation type="journal article" date="2021" name="PeerJ">
        <title>Extensive microbial diversity within the chicken gut microbiome revealed by metagenomics and culture.</title>
        <authorList>
            <person name="Gilroy R."/>
            <person name="Ravi A."/>
            <person name="Getino M."/>
            <person name="Pursley I."/>
            <person name="Horton D.L."/>
            <person name="Alikhan N.F."/>
            <person name="Baker D."/>
            <person name="Gharbi K."/>
            <person name="Hall N."/>
            <person name="Watson M."/>
            <person name="Adriaenssens E.M."/>
            <person name="Foster-Nyarko E."/>
            <person name="Jarju S."/>
            <person name="Secka A."/>
            <person name="Antonio M."/>
            <person name="Oren A."/>
            <person name="Chaudhuri R.R."/>
            <person name="La Ragione R."/>
            <person name="Hildebrand F."/>
            <person name="Pallen M.J."/>
        </authorList>
    </citation>
    <scope>NUCLEOTIDE SEQUENCE</scope>
    <source>
        <strain evidence="3">CHK179-7159</strain>
    </source>
</reference>
<comment type="caution">
    <text evidence="3">The sequence shown here is derived from an EMBL/GenBank/DDBJ whole genome shotgun (WGS) entry which is preliminary data.</text>
</comment>
<dbReference type="SUPFAM" id="SSF54593">
    <property type="entry name" value="Glyoxalase/Bleomycin resistance protein/Dihydroxybiphenyl dioxygenase"/>
    <property type="match status" value="1"/>
</dbReference>
<evidence type="ECO:0000259" key="2">
    <source>
        <dbReference type="PROSITE" id="PS51819"/>
    </source>
</evidence>
<sequence length="142" mass="16115">MIKGIAHAAFNVSDMEKALQFYRETFGFEKAFELKHPATGEPWIVYVHAGGGQFIELFYGGVNPQKYQDQNIGYSHLCLEVEDIHEAAERIEKTGAPLDSGISQGSDGNWQCWTHDPDGNRIELMQMSEDSLQSCFLREREK</sequence>
<dbReference type="Gene3D" id="3.10.180.10">
    <property type="entry name" value="2,3-Dihydroxybiphenyl 1,2-Dioxygenase, domain 1"/>
    <property type="match status" value="1"/>
</dbReference>
<dbReference type="AlphaFoldDB" id="A0A9D2I8E3"/>
<dbReference type="CDD" id="cd06587">
    <property type="entry name" value="VOC"/>
    <property type="match status" value="1"/>
</dbReference>
<dbReference type="Pfam" id="PF00903">
    <property type="entry name" value="Glyoxalase"/>
    <property type="match status" value="1"/>
</dbReference>
<evidence type="ECO:0000313" key="4">
    <source>
        <dbReference type="Proteomes" id="UP000886858"/>
    </source>
</evidence>
<organism evidence="3 4">
    <name type="scientific">Candidatus Eisenbergiella merdipullorum</name>
    <dbReference type="NCBI Taxonomy" id="2838553"/>
    <lineage>
        <taxon>Bacteria</taxon>
        <taxon>Bacillati</taxon>
        <taxon>Bacillota</taxon>
        <taxon>Clostridia</taxon>
        <taxon>Lachnospirales</taxon>
        <taxon>Lachnospiraceae</taxon>
        <taxon>Eisenbergiella</taxon>
    </lineage>
</organism>
<protein>
    <submittedName>
        <fullName evidence="3">VOC family protein</fullName>
    </submittedName>
</protein>
<feature type="domain" description="VOC" evidence="2">
    <location>
        <begin position="4"/>
        <end position="127"/>
    </location>
</feature>
<dbReference type="InterPro" id="IPR029068">
    <property type="entry name" value="Glyas_Bleomycin-R_OHBP_Dase"/>
</dbReference>
<proteinExistence type="predicted"/>
<dbReference type="PROSITE" id="PS51819">
    <property type="entry name" value="VOC"/>
    <property type="match status" value="1"/>
</dbReference>
<evidence type="ECO:0000313" key="3">
    <source>
        <dbReference type="EMBL" id="HJA94157.1"/>
    </source>
</evidence>